<gene>
    <name evidence="8" type="ORF">EDD57_12932</name>
</gene>
<evidence type="ECO:0000256" key="1">
    <source>
        <dbReference type="ARBA" id="ARBA00004947"/>
    </source>
</evidence>
<evidence type="ECO:0000256" key="4">
    <source>
        <dbReference type="ARBA" id="ARBA00023144"/>
    </source>
</evidence>
<evidence type="ECO:0000256" key="2">
    <source>
        <dbReference type="ARBA" id="ARBA00007637"/>
    </source>
</evidence>
<accession>A0A4R2RTL5</accession>
<reference evidence="8 9" key="1">
    <citation type="submission" date="2019-03" db="EMBL/GenBank/DDBJ databases">
        <title>Genomic Encyclopedia of Type Strains, Phase IV (KMG-IV): sequencing the most valuable type-strain genomes for metagenomic binning, comparative biology and taxonomic classification.</title>
        <authorList>
            <person name="Goeker M."/>
        </authorList>
    </citation>
    <scope>NUCLEOTIDE SEQUENCE [LARGE SCALE GENOMIC DNA]</scope>
    <source>
        <strain evidence="8 9">DSM 46831</strain>
    </source>
</reference>
<evidence type="ECO:0000313" key="9">
    <source>
        <dbReference type="Proteomes" id="UP000294746"/>
    </source>
</evidence>
<dbReference type="PANTHER" id="PTHR43725">
    <property type="entry name" value="UDP-GLUCOSE 4-EPIMERASE"/>
    <property type="match status" value="1"/>
</dbReference>
<feature type="domain" description="NAD-dependent epimerase/dehydratase" evidence="7">
    <location>
        <begin position="3"/>
        <end position="234"/>
    </location>
</feature>
<dbReference type="OrthoDB" id="9801785at2"/>
<comment type="caution">
    <text evidence="8">The sequence shown here is derived from an EMBL/GenBank/DDBJ whole genome shotgun (WGS) entry which is preliminary data.</text>
</comment>
<evidence type="ECO:0000313" key="8">
    <source>
        <dbReference type="EMBL" id="TCP65937.1"/>
    </source>
</evidence>
<evidence type="ECO:0000259" key="7">
    <source>
        <dbReference type="Pfam" id="PF01370"/>
    </source>
</evidence>
<comment type="pathway">
    <text evidence="1">Carbohydrate metabolism; galactose metabolism.</text>
</comment>
<dbReference type="AlphaFoldDB" id="A0A4R2RTL5"/>
<dbReference type="InterPro" id="IPR001509">
    <property type="entry name" value="Epimerase_deHydtase"/>
</dbReference>
<dbReference type="Pfam" id="PF01370">
    <property type="entry name" value="Epimerase"/>
    <property type="match status" value="1"/>
</dbReference>
<dbReference type="PANTHER" id="PTHR43725:SF53">
    <property type="entry name" value="UDP-ARABINOSE 4-EPIMERASE 1"/>
    <property type="match status" value="1"/>
</dbReference>
<dbReference type="Gene3D" id="3.40.50.720">
    <property type="entry name" value="NAD(P)-binding Rossmann-like Domain"/>
    <property type="match status" value="1"/>
</dbReference>
<dbReference type="Proteomes" id="UP000294746">
    <property type="component" value="Unassembled WGS sequence"/>
</dbReference>
<evidence type="ECO:0000256" key="5">
    <source>
        <dbReference type="ARBA" id="ARBA00031367"/>
    </source>
</evidence>
<name>A0A4R2RTL5_9BACL</name>
<proteinExistence type="inferred from homology"/>
<dbReference type="GO" id="GO:0033499">
    <property type="term" value="P:galactose catabolic process via UDP-galactose, Leloir pathway"/>
    <property type="evidence" value="ECO:0007669"/>
    <property type="project" value="TreeGrafter"/>
</dbReference>
<keyword evidence="4" id="KW-0119">Carbohydrate metabolism</keyword>
<dbReference type="RefSeq" id="WP_131849238.1">
    <property type="nucleotide sequence ID" value="NZ_SLXV01000029.1"/>
</dbReference>
<dbReference type="SUPFAM" id="SSF51735">
    <property type="entry name" value="NAD(P)-binding Rossmann-fold domains"/>
    <property type="match status" value="1"/>
</dbReference>
<sequence>MKVLVTGGAGFIGSHIVDQLIGEGHEVVVLDNLITGHEEQIHPKAVFYRIDVTHPEIHQIFEEVRPDAVIHQAAQTHVPTSIEKPIYDANVNIMGVINLLEAAKDTGVKKFVYASSAAVYGEPKYLPIDEHHPTHPISPYGVSKYTVEHYLDVYHRLFGLEYTALRYANVYGIRQDPRGEGGVVSIFTDKVLSKQPLTVFGDGEHTRDYVYVEDVAKANVQALTKGSGEIINIGTGVQTSLNELIEAFRVASGRDVVVTYGPERAGDIKDSYFNAMKAADTLEWVAKIPLLDGLKQTYQYYLKKY</sequence>
<organism evidence="8 9">
    <name type="scientific">Baia soyae</name>
    <dbReference type="NCBI Taxonomy" id="1544746"/>
    <lineage>
        <taxon>Bacteria</taxon>
        <taxon>Bacillati</taxon>
        <taxon>Bacillota</taxon>
        <taxon>Bacilli</taxon>
        <taxon>Bacillales</taxon>
        <taxon>Thermoactinomycetaceae</taxon>
        <taxon>Baia</taxon>
    </lineage>
</organism>
<evidence type="ECO:0000256" key="3">
    <source>
        <dbReference type="ARBA" id="ARBA00018569"/>
    </source>
</evidence>
<comment type="similarity">
    <text evidence="2">Belongs to the NAD(P)-dependent epimerase/dehydratase family.</text>
</comment>
<evidence type="ECO:0000256" key="6">
    <source>
        <dbReference type="ARBA" id="ARBA00033067"/>
    </source>
</evidence>
<dbReference type="EMBL" id="SLXV01000029">
    <property type="protein sequence ID" value="TCP65937.1"/>
    <property type="molecule type" value="Genomic_DNA"/>
</dbReference>
<keyword evidence="4" id="KW-0299">Galactose metabolism</keyword>
<dbReference type="InterPro" id="IPR036291">
    <property type="entry name" value="NAD(P)-bd_dom_sf"/>
</dbReference>
<protein>
    <recommendedName>
        <fullName evidence="3">UDP-glucose 4-epimerase</fullName>
    </recommendedName>
    <alternativeName>
        <fullName evidence="6">Galactowaldenase</fullName>
    </alternativeName>
    <alternativeName>
        <fullName evidence="5">UDP-galactose 4-epimerase</fullName>
    </alternativeName>
</protein>
<keyword evidence="9" id="KW-1185">Reference proteome</keyword>